<protein>
    <recommendedName>
        <fullName evidence="3">Nucleoside 2-deoxyribosyltransferase</fullName>
    </recommendedName>
</protein>
<dbReference type="Gene3D" id="3.40.50.10400">
    <property type="entry name" value="Hypothetical protein PA1492"/>
    <property type="match status" value="1"/>
</dbReference>
<accession>A0A376DHE1</accession>
<dbReference type="EMBL" id="UFXZ01000001">
    <property type="protein sequence ID" value="STC89498.1"/>
    <property type="molecule type" value="Genomic_DNA"/>
</dbReference>
<dbReference type="OrthoDB" id="2376767at2"/>
<dbReference type="Pfam" id="PF14359">
    <property type="entry name" value="DUF4406"/>
    <property type="match status" value="1"/>
</dbReference>
<gene>
    <name evidence="1" type="ORF">NCTC12121_02218</name>
</gene>
<evidence type="ECO:0008006" key="3">
    <source>
        <dbReference type="Google" id="ProtNLM"/>
    </source>
</evidence>
<sequence>MSVVYIAGPMSGIEDFNRPAFHETAQALRAEGHTVLNPAELPDGLTEAQYMQIGLAMLQCADVIYLLQDWLHSSGARAEKALAEKLGLEMCFQVVCPPRSCIPGFMRQANHYSIRGNDD</sequence>
<evidence type="ECO:0000313" key="2">
    <source>
        <dbReference type="Proteomes" id="UP000255248"/>
    </source>
</evidence>
<name>A0A376DHE1_9GAMM</name>
<organism evidence="1 2">
    <name type="scientific">Edwardsiella hoshinae</name>
    <dbReference type="NCBI Taxonomy" id="93378"/>
    <lineage>
        <taxon>Bacteria</taxon>
        <taxon>Pseudomonadati</taxon>
        <taxon>Pseudomonadota</taxon>
        <taxon>Gammaproteobacteria</taxon>
        <taxon>Enterobacterales</taxon>
        <taxon>Hafniaceae</taxon>
        <taxon>Edwardsiella</taxon>
    </lineage>
</organism>
<dbReference type="InterPro" id="IPR025518">
    <property type="entry name" value="DUF4406"/>
</dbReference>
<reference evidence="1 2" key="1">
    <citation type="submission" date="2018-06" db="EMBL/GenBank/DDBJ databases">
        <authorList>
            <consortium name="Pathogen Informatics"/>
            <person name="Doyle S."/>
        </authorList>
    </citation>
    <scope>NUCLEOTIDE SEQUENCE [LARGE SCALE GENOMIC DNA]</scope>
    <source>
        <strain evidence="1 2">NCTC12121</strain>
    </source>
</reference>
<dbReference type="AlphaFoldDB" id="A0A376DHE1"/>
<dbReference type="Proteomes" id="UP000255248">
    <property type="component" value="Unassembled WGS sequence"/>
</dbReference>
<evidence type="ECO:0000313" key="1">
    <source>
        <dbReference type="EMBL" id="STC89498.1"/>
    </source>
</evidence>
<proteinExistence type="predicted"/>
<dbReference type="SUPFAM" id="SSF52309">
    <property type="entry name" value="N-(deoxy)ribosyltransferase-like"/>
    <property type="match status" value="1"/>
</dbReference>